<dbReference type="STRING" id="1034943.BN59_03286"/>
<dbReference type="Proteomes" id="UP000044071">
    <property type="component" value="Unassembled WGS sequence"/>
</dbReference>
<evidence type="ECO:0000256" key="6">
    <source>
        <dbReference type="ARBA" id="ARBA00023065"/>
    </source>
</evidence>
<feature type="transmembrane region" description="Helical" evidence="9">
    <location>
        <begin position="313"/>
        <end position="346"/>
    </location>
</feature>
<evidence type="ECO:0000256" key="3">
    <source>
        <dbReference type="ARBA" id="ARBA00022448"/>
    </source>
</evidence>
<dbReference type="GO" id="GO:0046961">
    <property type="term" value="F:proton-transporting ATPase activity, rotational mechanism"/>
    <property type="evidence" value="ECO:0007669"/>
    <property type="project" value="InterPro"/>
</dbReference>
<dbReference type="Pfam" id="PF01496">
    <property type="entry name" value="V_ATPase_I"/>
    <property type="match status" value="1"/>
</dbReference>
<comment type="similarity">
    <text evidence="2">Belongs to the V-ATPase 116 kDa subunit family.</text>
</comment>
<evidence type="ECO:0000256" key="9">
    <source>
        <dbReference type="SAM" id="Phobius"/>
    </source>
</evidence>
<keyword evidence="7 9" id="KW-0472">Membrane</keyword>
<evidence type="ECO:0000256" key="5">
    <source>
        <dbReference type="ARBA" id="ARBA00022989"/>
    </source>
</evidence>
<keyword evidence="6" id="KW-0406">Ion transport</keyword>
<evidence type="ECO:0000256" key="4">
    <source>
        <dbReference type="ARBA" id="ARBA00022692"/>
    </source>
</evidence>
<evidence type="ECO:0000256" key="2">
    <source>
        <dbReference type="ARBA" id="ARBA00009904"/>
    </source>
</evidence>
<gene>
    <name evidence="10" type="ORF">BN59_03286</name>
</gene>
<sequence>MSIAKFKKISLLGLSQSKKEIINALQGLGCMHLIAINPPSKKALTTSSTTLLDEIKSALRYLKDSPQQGRARLHWHDFSPDKIVKQILANQSALRAMIDRHDFLEQRTKDLAELGQFELPPEECLAGIKLWFYKISVNETQLIPKEIPAQEIYRNNRYIFIALLATTEPQDEQLCARRIHTGSVCLNSLYVELELVNEKIDDLVDERRNLTRYRYLLSLELAQFSDRTQLKKALDKTQDHDDFFLLQGWLPQSQLVEVQQFCEQNQLALTIEDPLEGELPPTLLESNSWLAGGRELVSFYQIPGYHSLDPSIMVFFSFSLFFAMIMADAGYGLILALFTLVSWKWLGRYNGAKWLRPLLISISSFSIVYGVLLGSYWGVEPKAGTWLAELKIININNFNAMMALVIVIGCLHICLGSAMRAWFSTQLNERLQALGFILFIIAALVFSLGLAKHHNSLKELSYVLFLISLLMIMIFASNEPVTGFKSLVKRIFHSLAALYELPSLLGDILSYLRLFALGLAGASLAITFNTLAMHIGHSTSWVLAIIVLLIGQTMNFALCLMGAVIHGLRLNYIEFFKWALKEDGYIYQPFKKQEISHE</sequence>
<dbReference type="PANTHER" id="PTHR11629">
    <property type="entry name" value="VACUOLAR PROTON ATPASES"/>
    <property type="match status" value="1"/>
</dbReference>
<name>A0A078L1B5_9GAMM</name>
<feature type="transmembrane region" description="Helical" evidence="9">
    <location>
        <begin position="462"/>
        <end position="481"/>
    </location>
</feature>
<feature type="transmembrane region" description="Helical" evidence="9">
    <location>
        <begin position="514"/>
        <end position="535"/>
    </location>
</feature>
<dbReference type="OrthoDB" id="9803814at2"/>
<keyword evidence="3" id="KW-0813">Transport</keyword>
<dbReference type="EMBL" id="CCSB01000004">
    <property type="protein sequence ID" value="CDZ78971.1"/>
    <property type="molecule type" value="Genomic_DNA"/>
</dbReference>
<dbReference type="AlphaFoldDB" id="A0A078L1B5"/>
<evidence type="ECO:0000313" key="10">
    <source>
        <dbReference type="EMBL" id="CDZ78971.1"/>
    </source>
</evidence>
<dbReference type="GO" id="GO:0016471">
    <property type="term" value="C:vacuolar proton-transporting V-type ATPase complex"/>
    <property type="evidence" value="ECO:0007669"/>
    <property type="project" value="TreeGrafter"/>
</dbReference>
<feature type="transmembrane region" description="Helical" evidence="9">
    <location>
        <begin position="358"/>
        <end position="378"/>
    </location>
</feature>
<dbReference type="GO" id="GO:0007035">
    <property type="term" value="P:vacuolar acidification"/>
    <property type="evidence" value="ECO:0007669"/>
    <property type="project" value="TreeGrafter"/>
</dbReference>
<feature type="transmembrane region" description="Helical" evidence="9">
    <location>
        <begin position="431"/>
        <end position="450"/>
    </location>
</feature>
<organism evidence="10 11">
    <name type="scientific">Legionella massiliensis</name>
    <dbReference type="NCBI Taxonomy" id="1034943"/>
    <lineage>
        <taxon>Bacteria</taxon>
        <taxon>Pseudomonadati</taxon>
        <taxon>Pseudomonadota</taxon>
        <taxon>Gammaproteobacteria</taxon>
        <taxon>Legionellales</taxon>
        <taxon>Legionellaceae</taxon>
        <taxon>Legionella</taxon>
    </lineage>
</organism>
<dbReference type="RefSeq" id="WP_044012142.1">
    <property type="nucleotide sequence ID" value="NZ_CCVW01000004.1"/>
</dbReference>
<evidence type="ECO:0000256" key="8">
    <source>
        <dbReference type="SAM" id="Coils"/>
    </source>
</evidence>
<protein>
    <submittedName>
        <fullName evidence="10">V-type ATP synthase subunit I</fullName>
    </submittedName>
</protein>
<evidence type="ECO:0000313" key="11">
    <source>
        <dbReference type="Proteomes" id="UP000044071"/>
    </source>
</evidence>
<comment type="subcellular location">
    <subcellularLocation>
        <location evidence="1">Membrane</location>
        <topology evidence="1">Multi-pass membrane protein</topology>
    </subcellularLocation>
</comment>
<reference evidence="10 11" key="1">
    <citation type="submission" date="2014-06" db="EMBL/GenBank/DDBJ databases">
        <authorList>
            <person name="Urmite Genomes Urmite Genomes"/>
        </authorList>
    </citation>
    <scope>NUCLEOTIDE SEQUENCE [LARGE SCALE GENOMIC DNA]</scope>
</reference>
<dbReference type="PANTHER" id="PTHR11629:SF63">
    <property type="entry name" value="V-TYPE PROTON ATPASE SUBUNIT A"/>
    <property type="match status" value="1"/>
</dbReference>
<proteinExistence type="inferred from homology"/>
<dbReference type="eggNOG" id="COG1269">
    <property type="taxonomic scope" value="Bacteria"/>
</dbReference>
<feature type="coiled-coil region" evidence="8">
    <location>
        <begin position="186"/>
        <end position="213"/>
    </location>
</feature>
<feature type="transmembrane region" description="Helical" evidence="9">
    <location>
        <begin position="398"/>
        <end position="419"/>
    </location>
</feature>
<keyword evidence="8" id="KW-0175">Coiled coil</keyword>
<keyword evidence="5 9" id="KW-1133">Transmembrane helix</keyword>
<evidence type="ECO:0000256" key="1">
    <source>
        <dbReference type="ARBA" id="ARBA00004141"/>
    </source>
</evidence>
<dbReference type="GO" id="GO:0033179">
    <property type="term" value="C:proton-transporting V-type ATPase, V0 domain"/>
    <property type="evidence" value="ECO:0007669"/>
    <property type="project" value="InterPro"/>
</dbReference>
<feature type="transmembrane region" description="Helical" evidence="9">
    <location>
        <begin position="541"/>
        <end position="568"/>
    </location>
</feature>
<dbReference type="GO" id="GO:0051117">
    <property type="term" value="F:ATPase binding"/>
    <property type="evidence" value="ECO:0007669"/>
    <property type="project" value="TreeGrafter"/>
</dbReference>
<accession>A0A078L1B5</accession>
<keyword evidence="11" id="KW-1185">Reference proteome</keyword>
<evidence type="ECO:0000256" key="7">
    <source>
        <dbReference type="ARBA" id="ARBA00023136"/>
    </source>
</evidence>
<keyword evidence="4 9" id="KW-0812">Transmembrane</keyword>
<dbReference type="InterPro" id="IPR002490">
    <property type="entry name" value="V-ATPase_116kDa_su"/>
</dbReference>